<dbReference type="SUPFAM" id="SSF56436">
    <property type="entry name" value="C-type lectin-like"/>
    <property type="match status" value="1"/>
</dbReference>
<accession>K1QXU0</accession>
<protein>
    <submittedName>
        <fullName evidence="9">Autocrine motility factor receptor</fullName>
    </submittedName>
</protein>
<keyword evidence="7" id="KW-0472">Membrane</keyword>
<evidence type="ECO:0000313" key="9">
    <source>
        <dbReference type="EMBL" id="EKC26366.1"/>
    </source>
</evidence>
<comment type="subcellular location">
    <subcellularLocation>
        <location evidence="1">Membrane</location>
    </subcellularLocation>
</comment>
<keyword evidence="3" id="KW-0479">Metal-binding</keyword>
<evidence type="ECO:0000256" key="6">
    <source>
        <dbReference type="ARBA" id="ARBA00022989"/>
    </source>
</evidence>
<keyword evidence="9" id="KW-0675">Receptor</keyword>
<dbReference type="InterPro" id="IPR001841">
    <property type="entry name" value="Znf_RING"/>
</dbReference>
<dbReference type="InterPro" id="IPR016186">
    <property type="entry name" value="C-type_lectin-like/link_sf"/>
</dbReference>
<evidence type="ECO:0000256" key="7">
    <source>
        <dbReference type="ARBA" id="ARBA00023136"/>
    </source>
</evidence>
<dbReference type="Gene3D" id="3.30.40.10">
    <property type="entry name" value="Zinc/RING finger domain, C3HC4 (zinc finger)"/>
    <property type="match status" value="1"/>
</dbReference>
<keyword evidence="6" id="KW-1133">Transmembrane helix</keyword>
<keyword evidence="2" id="KW-0812">Transmembrane</keyword>
<organism evidence="9">
    <name type="scientific">Magallana gigas</name>
    <name type="common">Pacific oyster</name>
    <name type="synonym">Crassostrea gigas</name>
    <dbReference type="NCBI Taxonomy" id="29159"/>
    <lineage>
        <taxon>Eukaryota</taxon>
        <taxon>Metazoa</taxon>
        <taxon>Spiralia</taxon>
        <taxon>Lophotrochozoa</taxon>
        <taxon>Mollusca</taxon>
        <taxon>Bivalvia</taxon>
        <taxon>Autobranchia</taxon>
        <taxon>Pteriomorphia</taxon>
        <taxon>Ostreida</taxon>
        <taxon>Ostreoidea</taxon>
        <taxon>Ostreidae</taxon>
        <taxon>Magallana</taxon>
    </lineage>
</organism>
<dbReference type="CDD" id="cd00037">
    <property type="entry name" value="CLECT"/>
    <property type="match status" value="1"/>
</dbReference>
<gene>
    <name evidence="9" type="ORF">CGI_10025823</name>
</gene>
<dbReference type="PANTHER" id="PTHR46539">
    <property type="entry name" value="E3 UBIQUITIN-PROTEIN LIGASE ATL42"/>
    <property type="match status" value="1"/>
</dbReference>
<dbReference type="Pfam" id="PF13639">
    <property type="entry name" value="zf-RING_2"/>
    <property type="match status" value="1"/>
</dbReference>
<dbReference type="AlphaFoldDB" id="K1QXU0"/>
<sequence>MVFGGISLVNNDDCSICREPYQAADDRTFLTCSHVFHGRCINEWLLNKNTCPICRERIGSGDGEDSGNDNINDELVNDEQQFVDSVEFVSYYPKLEVLHGGKCIRNSGLNFWSNRLEVLNGVAGRVPVRFLGALDIEVEIQYRINKNMEIGDVILEIGFLPTQYMDKDCFIYEQGLAITAIVSENNEVRLIISYFGVSMKEERLSENKRGSTFVGKLILRKLKQNISVYLKVDDSEGIYRERQARYFSTDLPDLPAPDGVYIHTFNNINNLEDVWPVFNVYNGSSANVIMSSKHFHEPSCNKNLYISENGQSVSNLKQEGFIKCGLKSGSVESKSTTFARSNRKLYSYNPLLLHKKYDISFELEFEKSIYSNEHPFPFEIRIESPENRFVLGVADVENHIFIAMFYGNSTPTFERIPHSSSHVDIRGVSLTTATSCTDNPFLKCSLLTPEMCEHDCVANVLCPGFCNTCRRKCYHCDAVDRPEECHNKTVCQLNQVCIVTQTFTESLEEKFRLGCVDKSICMNLYGSIQSRRSISFDGGCCDHNYCNKHDPDVSTVVPITEKVTTPVASPLDLCRDIDANFCAFGGTKECYISCFANMCPVTCKKCVQCLSCPEVSSAQECNNTKVCKQSEVCIATETQNSEFQRKAKLDCVSRAICDHLNLTVVETPGTSSTGHVDGYCCNTSNCNSQPLPEPGCPISHQECPHNFHKLHNSCYLFTNDRYTFDAASNYCHHLCARPVIISTTGEGQALTQHILRNHNLVGPFWTDGIRTHEHTHWFWKSSNHDVMSSLFVDPNSVHHGKRRDRGGARGA</sequence>
<dbReference type="SUPFAM" id="SSF57850">
    <property type="entry name" value="RING/U-box"/>
    <property type="match status" value="1"/>
</dbReference>
<dbReference type="CDD" id="cd00117">
    <property type="entry name" value="TFP"/>
    <property type="match status" value="1"/>
</dbReference>
<feature type="domain" description="RING-type" evidence="8">
    <location>
        <begin position="14"/>
        <end position="55"/>
    </location>
</feature>
<evidence type="ECO:0000256" key="2">
    <source>
        <dbReference type="ARBA" id="ARBA00022692"/>
    </source>
</evidence>
<dbReference type="HOGENOM" id="CLU_347908_0_0_1"/>
<proteinExistence type="predicted"/>
<evidence type="ECO:0000256" key="3">
    <source>
        <dbReference type="ARBA" id="ARBA00022723"/>
    </source>
</evidence>
<dbReference type="InterPro" id="IPR013083">
    <property type="entry name" value="Znf_RING/FYVE/PHD"/>
</dbReference>
<dbReference type="InParanoid" id="K1QXU0"/>
<name>K1QXU0_MAGGI</name>
<evidence type="ECO:0000256" key="1">
    <source>
        <dbReference type="ARBA" id="ARBA00004370"/>
    </source>
</evidence>
<dbReference type="GO" id="GO:0008270">
    <property type="term" value="F:zinc ion binding"/>
    <property type="evidence" value="ECO:0007669"/>
    <property type="project" value="UniProtKB-KW"/>
</dbReference>
<dbReference type="Gene3D" id="3.10.100.10">
    <property type="entry name" value="Mannose-Binding Protein A, subunit A"/>
    <property type="match status" value="1"/>
</dbReference>
<dbReference type="GO" id="GO:0016020">
    <property type="term" value="C:membrane"/>
    <property type="evidence" value="ECO:0007669"/>
    <property type="project" value="UniProtKB-SubCell"/>
</dbReference>
<dbReference type="InterPro" id="IPR016187">
    <property type="entry name" value="CTDL_fold"/>
</dbReference>
<dbReference type="SMART" id="SM00184">
    <property type="entry name" value="RING"/>
    <property type="match status" value="1"/>
</dbReference>
<keyword evidence="5" id="KW-0862">Zinc</keyword>
<reference evidence="9" key="1">
    <citation type="journal article" date="2012" name="Nature">
        <title>The oyster genome reveals stress adaptation and complexity of shell formation.</title>
        <authorList>
            <person name="Zhang G."/>
            <person name="Fang X."/>
            <person name="Guo X."/>
            <person name="Li L."/>
            <person name="Luo R."/>
            <person name="Xu F."/>
            <person name="Yang P."/>
            <person name="Zhang L."/>
            <person name="Wang X."/>
            <person name="Qi H."/>
            <person name="Xiong Z."/>
            <person name="Que H."/>
            <person name="Xie Y."/>
            <person name="Holland P.W."/>
            <person name="Paps J."/>
            <person name="Zhu Y."/>
            <person name="Wu F."/>
            <person name="Chen Y."/>
            <person name="Wang J."/>
            <person name="Peng C."/>
            <person name="Meng J."/>
            <person name="Yang L."/>
            <person name="Liu J."/>
            <person name="Wen B."/>
            <person name="Zhang N."/>
            <person name="Huang Z."/>
            <person name="Zhu Q."/>
            <person name="Feng Y."/>
            <person name="Mount A."/>
            <person name="Hedgecock D."/>
            <person name="Xu Z."/>
            <person name="Liu Y."/>
            <person name="Domazet-Loso T."/>
            <person name="Du Y."/>
            <person name="Sun X."/>
            <person name="Zhang S."/>
            <person name="Liu B."/>
            <person name="Cheng P."/>
            <person name="Jiang X."/>
            <person name="Li J."/>
            <person name="Fan D."/>
            <person name="Wang W."/>
            <person name="Fu W."/>
            <person name="Wang T."/>
            <person name="Wang B."/>
            <person name="Zhang J."/>
            <person name="Peng Z."/>
            <person name="Li Y."/>
            <person name="Li N."/>
            <person name="Wang J."/>
            <person name="Chen M."/>
            <person name="He Y."/>
            <person name="Tan F."/>
            <person name="Song X."/>
            <person name="Zheng Q."/>
            <person name="Huang R."/>
            <person name="Yang H."/>
            <person name="Du X."/>
            <person name="Chen L."/>
            <person name="Yang M."/>
            <person name="Gaffney P.M."/>
            <person name="Wang S."/>
            <person name="Luo L."/>
            <person name="She Z."/>
            <person name="Ming Y."/>
            <person name="Huang W."/>
            <person name="Zhang S."/>
            <person name="Huang B."/>
            <person name="Zhang Y."/>
            <person name="Qu T."/>
            <person name="Ni P."/>
            <person name="Miao G."/>
            <person name="Wang J."/>
            <person name="Wang Q."/>
            <person name="Steinberg C.E."/>
            <person name="Wang H."/>
            <person name="Li N."/>
            <person name="Qian L."/>
            <person name="Zhang G."/>
            <person name="Li Y."/>
            <person name="Yang H."/>
            <person name="Liu X."/>
            <person name="Wang J."/>
            <person name="Yin Y."/>
            <person name="Wang J."/>
        </authorList>
    </citation>
    <scope>NUCLEOTIDE SEQUENCE [LARGE SCALE GENOMIC DNA]</scope>
    <source>
        <strain evidence="9">05x7-T-G4-1.051#20</strain>
    </source>
</reference>
<evidence type="ECO:0000256" key="5">
    <source>
        <dbReference type="ARBA" id="ARBA00022833"/>
    </source>
</evidence>
<dbReference type="PROSITE" id="PS50089">
    <property type="entry name" value="ZF_RING_2"/>
    <property type="match status" value="1"/>
</dbReference>
<dbReference type="EMBL" id="JH817066">
    <property type="protein sequence ID" value="EKC26366.1"/>
    <property type="molecule type" value="Genomic_DNA"/>
</dbReference>
<evidence type="ECO:0000256" key="4">
    <source>
        <dbReference type="ARBA" id="ARBA00022771"/>
    </source>
</evidence>
<keyword evidence="4" id="KW-0863">Zinc-finger</keyword>
<evidence type="ECO:0000259" key="8">
    <source>
        <dbReference type="PROSITE" id="PS50089"/>
    </source>
</evidence>
<dbReference type="PANTHER" id="PTHR46539:SF1">
    <property type="entry name" value="E3 UBIQUITIN-PROTEIN LIGASE ATL42"/>
    <property type="match status" value="1"/>
</dbReference>